<evidence type="ECO:0000259" key="2">
    <source>
        <dbReference type="Pfam" id="PF07833"/>
    </source>
</evidence>
<dbReference type="InterPro" id="IPR036582">
    <property type="entry name" value="Mao_N_sf"/>
</dbReference>
<dbReference type="SUPFAM" id="SSF50998">
    <property type="entry name" value="Quinoprotein alcohol dehydrogenase-like"/>
    <property type="match status" value="1"/>
</dbReference>
<dbReference type="SUPFAM" id="SSF55383">
    <property type="entry name" value="Copper amine oxidase, domain N"/>
    <property type="match status" value="1"/>
</dbReference>
<organism evidence="3 4">
    <name type="scientific">Paenibacillus lacisoli</name>
    <dbReference type="NCBI Taxonomy" id="3064525"/>
    <lineage>
        <taxon>Bacteria</taxon>
        <taxon>Bacillati</taxon>
        <taxon>Bacillota</taxon>
        <taxon>Bacilli</taxon>
        <taxon>Bacillales</taxon>
        <taxon>Paenibacillaceae</taxon>
        <taxon>Paenibacillus</taxon>
    </lineage>
</organism>
<reference evidence="3 4" key="1">
    <citation type="submission" date="2023-07" db="EMBL/GenBank/DDBJ databases">
        <title>Paenibacillus sp. JX-17 nov. isolated from soil.</title>
        <authorList>
            <person name="Wan Y."/>
            <person name="Liu B."/>
        </authorList>
    </citation>
    <scope>NUCLEOTIDE SEQUENCE [LARGE SCALE GENOMIC DNA]</scope>
    <source>
        <strain evidence="3 4">JX-17</strain>
    </source>
</reference>
<dbReference type="InterPro" id="IPR012854">
    <property type="entry name" value="Cu_amine_oxidase-like_N"/>
</dbReference>
<dbReference type="InterPro" id="IPR011047">
    <property type="entry name" value="Quinoprotein_ADH-like_sf"/>
</dbReference>
<protein>
    <submittedName>
        <fullName evidence="3">Stalk domain-containing protein</fullName>
    </submittedName>
</protein>
<evidence type="ECO:0000313" key="4">
    <source>
        <dbReference type="Proteomes" id="UP001240171"/>
    </source>
</evidence>
<proteinExistence type="predicted"/>
<dbReference type="EMBL" id="JAUQTB010000003">
    <property type="protein sequence ID" value="MDO7906366.1"/>
    <property type="molecule type" value="Genomic_DNA"/>
</dbReference>
<dbReference type="RefSeq" id="WP_305023562.1">
    <property type="nucleotide sequence ID" value="NZ_JAUQTB010000003.1"/>
</dbReference>
<gene>
    <name evidence="3" type="ORF">Q5741_08040</name>
</gene>
<keyword evidence="1" id="KW-0732">Signal</keyword>
<dbReference type="Proteomes" id="UP001240171">
    <property type="component" value="Unassembled WGS sequence"/>
</dbReference>
<evidence type="ECO:0000313" key="3">
    <source>
        <dbReference type="EMBL" id="MDO7906366.1"/>
    </source>
</evidence>
<sequence length="367" mass="39686">MRRNRLTAAVMAAVLAAGMIAGAPKAADAASNIKLIVDGEQAKTQAAPFIKNNRVYVPIRVVEEYYPISLKWNNQTKKLNLTSKDGSVYTLAAGSSVIRNGQAPYSTLTAPAVLHQGRLYVTLDAFNSLTGAGALLDKTRNVITIDSGDVTTTVRVPKEPIATAAGQANVKLYAALKNTSRYEGMILEVNGRRHTFDWKAPVFGSYPVQLYYSDVNGDGKREAVVIWTLGYGTGMYQDEVRVVNPEDWTVVKVAPAESEANRLVKSSAVQEGKDISITVNWQGKTPGQVKLIYPDRERNTVMDHLGFGGVVRYAVKNGKLAATAAGSIGNTEYVGDLTLRYGRGGQGLQATSTAFEAYPEYTDIPDK</sequence>
<dbReference type="Gene3D" id="3.30.457.10">
    <property type="entry name" value="Copper amine oxidase-like, N-terminal domain"/>
    <property type="match status" value="1"/>
</dbReference>
<feature type="domain" description="Copper amine oxidase-like N-terminal" evidence="2">
    <location>
        <begin position="37"/>
        <end position="144"/>
    </location>
</feature>
<feature type="signal peptide" evidence="1">
    <location>
        <begin position="1"/>
        <end position="26"/>
    </location>
</feature>
<comment type="caution">
    <text evidence="3">The sequence shown here is derived from an EMBL/GenBank/DDBJ whole genome shotgun (WGS) entry which is preliminary data.</text>
</comment>
<feature type="chain" id="PRO_5045802342" evidence="1">
    <location>
        <begin position="27"/>
        <end position="367"/>
    </location>
</feature>
<accession>A0ABT9CAS3</accession>
<name>A0ABT9CAS3_9BACL</name>
<keyword evidence="4" id="KW-1185">Reference proteome</keyword>
<evidence type="ECO:0000256" key="1">
    <source>
        <dbReference type="SAM" id="SignalP"/>
    </source>
</evidence>
<dbReference type="Pfam" id="PF07833">
    <property type="entry name" value="Cu_amine_oxidN1"/>
    <property type="match status" value="1"/>
</dbReference>